<protein>
    <recommendedName>
        <fullName evidence="15">Carrier domain-containing protein</fullName>
    </recommendedName>
</protein>
<evidence type="ECO:0000313" key="14">
    <source>
        <dbReference type="Proteomes" id="UP000813444"/>
    </source>
</evidence>
<dbReference type="Pfam" id="PF08659">
    <property type="entry name" value="KR"/>
    <property type="match status" value="1"/>
</dbReference>
<dbReference type="InterPro" id="IPR049552">
    <property type="entry name" value="PKS_DH_N"/>
</dbReference>
<dbReference type="SUPFAM" id="SSF53901">
    <property type="entry name" value="Thiolase-like"/>
    <property type="match status" value="1"/>
</dbReference>
<name>A0A8K0WLD1_9HYPO</name>
<dbReference type="Pfam" id="PF16197">
    <property type="entry name" value="KAsynt_C_assoc"/>
    <property type="match status" value="1"/>
</dbReference>
<dbReference type="SUPFAM" id="SSF53335">
    <property type="entry name" value="S-adenosyl-L-methionine-dependent methyltransferases"/>
    <property type="match status" value="1"/>
</dbReference>
<dbReference type="InterPro" id="IPR013154">
    <property type="entry name" value="ADH-like_N"/>
</dbReference>
<evidence type="ECO:0000259" key="12">
    <source>
        <dbReference type="PROSITE" id="PS52019"/>
    </source>
</evidence>
<dbReference type="SUPFAM" id="SSF47336">
    <property type="entry name" value="ACP-like"/>
    <property type="match status" value="1"/>
</dbReference>
<evidence type="ECO:0000256" key="8">
    <source>
        <dbReference type="PROSITE-ProRule" id="PRU01363"/>
    </source>
</evidence>
<dbReference type="PROSITE" id="PS00606">
    <property type="entry name" value="KS3_1"/>
    <property type="match status" value="1"/>
</dbReference>
<dbReference type="Gene3D" id="1.10.1200.10">
    <property type="entry name" value="ACP-like"/>
    <property type="match status" value="1"/>
</dbReference>
<dbReference type="PROSITE" id="PS50075">
    <property type="entry name" value="CARRIER"/>
    <property type="match status" value="1"/>
</dbReference>
<keyword evidence="4" id="KW-0521">NADP</keyword>
<dbReference type="InterPro" id="IPR009081">
    <property type="entry name" value="PP-bd_ACP"/>
</dbReference>
<evidence type="ECO:0000256" key="7">
    <source>
        <dbReference type="ARBA" id="ARBA00023315"/>
    </source>
</evidence>
<dbReference type="InterPro" id="IPR014031">
    <property type="entry name" value="Ketoacyl_synth_C"/>
</dbReference>
<keyword evidence="5" id="KW-0560">Oxidoreductase</keyword>
<evidence type="ECO:0000256" key="9">
    <source>
        <dbReference type="SAM" id="MobiDB-lite"/>
    </source>
</evidence>
<feature type="domain" description="Ketosynthase family 3 (KS3)" evidence="11">
    <location>
        <begin position="9"/>
        <end position="429"/>
    </location>
</feature>
<dbReference type="Proteomes" id="UP000813444">
    <property type="component" value="Unassembled WGS sequence"/>
</dbReference>
<feature type="active site" description="Proton acceptor; for dehydratase activity" evidence="8">
    <location>
        <position position="935"/>
    </location>
</feature>
<dbReference type="InterPro" id="IPR013217">
    <property type="entry name" value="Methyltransf_12"/>
</dbReference>
<dbReference type="PROSITE" id="PS52019">
    <property type="entry name" value="PKS_MFAS_DH"/>
    <property type="match status" value="1"/>
</dbReference>
<dbReference type="CDD" id="cd00833">
    <property type="entry name" value="PKS"/>
    <property type="match status" value="1"/>
</dbReference>
<dbReference type="EMBL" id="JAGPNK010000014">
    <property type="protein sequence ID" value="KAH7308977.1"/>
    <property type="molecule type" value="Genomic_DNA"/>
</dbReference>
<dbReference type="Gene3D" id="3.40.50.150">
    <property type="entry name" value="Vaccinia Virus protein VP39"/>
    <property type="match status" value="1"/>
</dbReference>
<dbReference type="Gene3D" id="3.30.70.3290">
    <property type="match status" value="1"/>
</dbReference>
<dbReference type="SMART" id="SM00826">
    <property type="entry name" value="PKS_DH"/>
    <property type="match status" value="1"/>
</dbReference>
<dbReference type="InterPro" id="IPR049551">
    <property type="entry name" value="PKS_DH_C"/>
</dbReference>
<dbReference type="InterPro" id="IPR032821">
    <property type="entry name" value="PKS_assoc"/>
</dbReference>
<dbReference type="InterPro" id="IPR057326">
    <property type="entry name" value="KR_dom"/>
</dbReference>
<dbReference type="InterPro" id="IPR001227">
    <property type="entry name" value="Ac_transferase_dom_sf"/>
</dbReference>
<evidence type="ECO:0000259" key="11">
    <source>
        <dbReference type="PROSITE" id="PS52004"/>
    </source>
</evidence>
<feature type="region of interest" description="C-terminal hotdog fold" evidence="8">
    <location>
        <begin position="1048"/>
        <end position="1191"/>
    </location>
</feature>
<dbReference type="PROSITE" id="PS52004">
    <property type="entry name" value="KS3_2"/>
    <property type="match status" value="1"/>
</dbReference>
<evidence type="ECO:0000256" key="2">
    <source>
        <dbReference type="ARBA" id="ARBA00022553"/>
    </source>
</evidence>
<dbReference type="GO" id="GO:0031177">
    <property type="term" value="F:phosphopantetheine binding"/>
    <property type="evidence" value="ECO:0007669"/>
    <property type="project" value="InterPro"/>
</dbReference>
<dbReference type="Pfam" id="PF21089">
    <property type="entry name" value="PKS_DH_N"/>
    <property type="match status" value="1"/>
</dbReference>
<evidence type="ECO:0000259" key="10">
    <source>
        <dbReference type="PROSITE" id="PS50075"/>
    </source>
</evidence>
<dbReference type="InterPro" id="IPR049900">
    <property type="entry name" value="PKS_mFAS_DH"/>
</dbReference>
<sequence length="2485" mass="268592">MIAAENPQPSPIAIVGIGLRLPGGCRDGDSYWDLLVNQKDARRPIPSERFNSEGFHKDDGGAGSLSMKHGYFIDDAVDRFDAAFFSMSQAEVARVDPQQRLLLEVMHEALENAGEVNWRGSDVAVYAGSFGQDWLQMQARDPQDGSVYGITGMDDFTLANRVSYELDLHGPSMTVKAGCSSSLIALHLACEALQRGDCTGALVGASNLLLSPEYFMALDNLGALSSAGSSNTFDANADGYARGDAVNAVYVKRLDHALQDGNPIRAIIRSTAINADGKTVGLTNPSTSSQASLIRRAYEKAGINNPGDTPVVECHGTGTAAGDPLEVAAVVDVFGNNSQETYIGSVKPNIGHGEGAAGLSSLIKAVLSLERATILPNIKFNDPNPKIPFAQANLIVPTQPLPWPQGRDQRISIDSFGLGGANAHVILESASSLPRAQNSFSVPSLNGTSGKLSIATPSSQSLLVFSAHSETSMSATLANHQAIVESGNVNVRDLAFTLGAKRNHHKLRSFCVTDGTSFSPSPTVRSTDNKGKGLFFVFTGQGAQWPGMGRELMRDYPSFKEDIRQMDQWMAETLHPPSWRMEELLQNESAINMAELAQPICTAIQIGLVNLLQLWNVAPDGVVGHSSGEIAAAYAAGALEMKDAFLVAFYRGHASAQQQRQGAMAAVGLGRGEVEGLLSSGTVIACENSPSSVTISGDYDAVEDTLDRVRQYRPEALARKLKVDRAYHSDHMKSVGVVYEALISNIVTSPEPLSIPFFSSVTGEAITDSARLGPSYWRSNMELPVLFYSAVEHALTKHTNDFGLALEVGPHSALSGPFRQICKELEKTIAYSSCLTRGADGVASMLTAAGQLYCQGVVPDFAAMNPGGATMHNLPPYPWTHDASYWSESRISKDFRMRAFPEHELLGSRVIGGNDLEPNWRKLLTLKEVPWLADHIVGNDIVFPAAGYIAMAGEAIRQITGEESFTIRALSIGSAMPLHSGESTEIVTRLQPRRLTDNQDSDWFEFSIMSYNTTNKWTRHCVGEIHRGNAMLAPSHEAPLSSAAVKGTRKASVPKWYKAAKEAGLEYAAAFQRLQKLEYNIEPGNVSATILQDAHTLLHPTTVDQLLQCCIFGATKGHLRVLNKLTLPVHVDEIFVGTSSSSYQELICETYTDAAGAGKLSSHGNIWTPEGSLALQAKGISFRILGNSGNSSADDALQQLHLLEWRPDIDLVDIQSLVHQTDDLSSCLELVERLNILCVLETTRILKSHGHSEHHHFNRFKEWNEEYVTGIKEHGSKVVRDTDKLFDLTTEECRAAIKQLTAEAIQTPARDIALAVTRIFDDVENIFTGAAEPLAILLRDNLLMEIYNFFNMLDTREFFQVLSHSNRKLRIVEIGAGTGGFTSTIVPSLTHPETGESLFSTYTYTDISSGFFKAAKERFSDYPNIEYTVLDISEDPAPQGLELNSYDLVVAANVLHATPDLLQTMKNCRSLLRPGGRLFLLELCCEAKWVNYIMGTLSGWWLGELDGRRNEPYVQASQWNTILQEAGFDKITATEDQVAPFQLDNIITASAKQGRDTSSAPKSLGLLVKDPSSQSPLVKDLVSGFEAKGYDVSLCSLWDLPAAPTDIVSLLDIEDETRGFFQQLTDTDLRGLIRLLTHLHDQEILWLTGPAQVSAKDPHSGLVLGFARTVRLELGALFSTMELDLTDPSVPKAVLDVFAKLKAAEGLVDREYALVNGVVNIPRYITRSVGQVFEPSPTEQRIHKLSIAKPGLLSSLQWQTESAASQLPLGDAEVEVTVRASSVSSQDVQVALGATNANHGLGRECSGIVTRVGAGVNTHGFQVGDRVLCWTTGALASHVRVTSSSCVKIPASLTFEEAVTLPSTYGTALRGILELSTLEAGDSILIHSAADANGIAAIQVAKMKGAQIFATVATDEEREFLSVEWAIPDSNIFSSQDGKSFISGVMQATASRGVDLVVNSLEGELLHGSWACVAEGGTLVDVSGVDASSHGKLDMTMFAGNRGFHGLDVSALITKRPSLARRLLEQTIQLYKYGLIKPIHPISRYDPSEIKQVFQKFQGGRRPIGAVCIEFPEDLKLLPSLPQADDVRFHQDRSYVLIGGLGGLGRCAAVWLAERGAGSIIFMSRSASPIGENEATLIQELNALGAQVQIVTGDVADEAAVKSLIANASKPVAGVLHLALVLKDEAMLDMTLESWQGATEAKVQGTWNLHNALQQQEEPVDFFVLLSSIYGIQGNPKQANYAAASTFLDSFVQYRQKLGLPASVVDLGVMEDIGFVSNNTAILENLRRAGAQLIHENEFLGSLQLAIQTSSLPTPALPTASSAYINRAQFVIGLGQHAPDARGLGLKSDGASKQSGEIKATKKDEAGGDELQQFMEEARRNPTGSIVADEVNASLFLAAQVARCLKTLLIFSDSADLDLERELAELGIDSLIAIELQSWWVQNFASHVTILELTKSASVLELGKLARSRILEGITGQNMAVGAAA</sequence>
<dbReference type="InterPro" id="IPR042104">
    <property type="entry name" value="PKS_dehydratase_sf"/>
</dbReference>
<dbReference type="Pfam" id="PF13602">
    <property type="entry name" value="ADH_zinc_N_2"/>
    <property type="match status" value="1"/>
</dbReference>
<dbReference type="InterPro" id="IPR016036">
    <property type="entry name" value="Malonyl_transacylase_ACP-bd"/>
</dbReference>
<feature type="domain" description="PKS/mFAS DH" evidence="12">
    <location>
        <begin position="903"/>
        <end position="1191"/>
    </location>
</feature>
<feature type="region of interest" description="Disordered" evidence="9">
    <location>
        <begin position="2346"/>
        <end position="2365"/>
    </location>
</feature>
<keyword evidence="7" id="KW-0012">Acyltransferase</keyword>
<dbReference type="PANTHER" id="PTHR43775:SF37">
    <property type="entry name" value="SI:DKEY-61P9.11"/>
    <property type="match status" value="1"/>
</dbReference>
<keyword evidence="2" id="KW-0597">Phosphoprotein</keyword>
<dbReference type="SMART" id="SM00829">
    <property type="entry name" value="PKS_ER"/>
    <property type="match status" value="1"/>
</dbReference>
<reference evidence="13" key="1">
    <citation type="journal article" date="2021" name="Nat. Commun.">
        <title>Genetic determinants of endophytism in the Arabidopsis root mycobiome.</title>
        <authorList>
            <person name="Mesny F."/>
            <person name="Miyauchi S."/>
            <person name="Thiergart T."/>
            <person name="Pickel B."/>
            <person name="Atanasova L."/>
            <person name="Karlsson M."/>
            <person name="Huettel B."/>
            <person name="Barry K.W."/>
            <person name="Haridas S."/>
            <person name="Chen C."/>
            <person name="Bauer D."/>
            <person name="Andreopoulos W."/>
            <person name="Pangilinan J."/>
            <person name="LaButti K."/>
            <person name="Riley R."/>
            <person name="Lipzen A."/>
            <person name="Clum A."/>
            <person name="Drula E."/>
            <person name="Henrissat B."/>
            <person name="Kohler A."/>
            <person name="Grigoriev I.V."/>
            <person name="Martin F.M."/>
            <person name="Hacquard S."/>
        </authorList>
    </citation>
    <scope>NUCLEOTIDE SEQUENCE</scope>
    <source>
        <strain evidence="13">MPI-CAGE-CH-0235</strain>
    </source>
</reference>
<dbReference type="SMART" id="SM00825">
    <property type="entry name" value="PKS_KS"/>
    <property type="match status" value="1"/>
</dbReference>
<dbReference type="Gene3D" id="3.40.47.10">
    <property type="match status" value="1"/>
</dbReference>
<dbReference type="Pfam" id="PF08242">
    <property type="entry name" value="Methyltransf_12"/>
    <property type="match status" value="1"/>
</dbReference>
<keyword evidence="1" id="KW-0596">Phosphopantetheine</keyword>
<dbReference type="GO" id="GO:0044550">
    <property type="term" value="P:secondary metabolite biosynthetic process"/>
    <property type="evidence" value="ECO:0007669"/>
    <property type="project" value="TreeGrafter"/>
</dbReference>
<keyword evidence="14" id="KW-1185">Reference proteome</keyword>
<evidence type="ECO:0000256" key="1">
    <source>
        <dbReference type="ARBA" id="ARBA00022450"/>
    </source>
</evidence>
<dbReference type="InterPro" id="IPR016035">
    <property type="entry name" value="Acyl_Trfase/lysoPLipase"/>
</dbReference>
<dbReference type="SUPFAM" id="SSF55048">
    <property type="entry name" value="Probable ACP-binding domain of malonyl-CoA ACP transacylase"/>
    <property type="match status" value="1"/>
</dbReference>
<dbReference type="InterPro" id="IPR020807">
    <property type="entry name" value="PKS_DH"/>
</dbReference>
<dbReference type="OrthoDB" id="329835at2759"/>
<dbReference type="Gene3D" id="3.90.180.10">
    <property type="entry name" value="Medium-chain alcohol dehydrogenases, catalytic domain"/>
    <property type="match status" value="1"/>
</dbReference>
<dbReference type="InterPro" id="IPR020841">
    <property type="entry name" value="PKS_Beta-ketoAc_synthase_dom"/>
</dbReference>
<evidence type="ECO:0000256" key="3">
    <source>
        <dbReference type="ARBA" id="ARBA00022679"/>
    </source>
</evidence>
<evidence type="ECO:0000313" key="13">
    <source>
        <dbReference type="EMBL" id="KAH7308977.1"/>
    </source>
</evidence>
<dbReference type="Pfam" id="PF00698">
    <property type="entry name" value="Acyl_transf_1"/>
    <property type="match status" value="1"/>
</dbReference>
<comment type="caution">
    <text evidence="13">The sequence shown here is derived from an EMBL/GenBank/DDBJ whole genome shotgun (WGS) entry which is preliminary data.</text>
</comment>
<feature type="region of interest" description="N-terminal hotdog fold" evidence="8">
    <location>
        <begin position="903"/>
        <end position="1032"/>
    </location>
</feature>
<dbReference type="InterPro" id="IPR011032">
    <property type="entry name" value="GroES-like_sf"/>
</dbReference>
<dbReference type="SUPFAM" id="SSF52151">
    <property type="entry name" value="FabD/lysophospholipase-like"/>
    <property type="match status" value="1"/>
</dbReference>
<dbReference type="SMART" id="SM00822">
    <property type="entry name" value="PKS_KR"/>
    <property type="match status" value="1"/>
</dbReference>
<evidence type="ECO:0000256" key="4">
    <source>
        <dbReference type="ARBA" id="ARBA00022857"/>
    </source>
</evidence>
<dbReference type="InterPro" id="IPR013968">
    <property type="entry name" value="PKS_KR"/>
</dbReference>
<dbReference type="Pfam" id="PF00109">
    <property type="entry name" value="ketoacyl-synt"/>
    <property type="match status" value="1"/>
</dbReference>
<dbReference type="InterPro" id="IPR050091">
    <property type="entry name" value="PKS_NRPS_Biosynth_Enz"/>
</dbReference>
<dbReference type="SUPFAM" id="SSF50129">
    <property type="entry name" value="GroES-like"/>
    <property type="match status" value="1"/>
</dbReference>
<keyword evidence="6" id="KW-0511">Multifunctional enzyme</keyword>
<gene>
    <name evidence="13" type="ORF">B0I35DRAFT_412843</name>
</gene>
<feature type="active site" description="Proton donor; for dehydratase activity" evidence="8">
    <location>
        <position position="1104"/>
    </location>
</feature>
<evidence type="ECO:0000256" key="5">
    <source>
        <dbReference type="ARBA" id="ARBA00023002"/>
    </source>
</evidence>
<feature type="domain" description="Carrier" evidence="10">
    <location>
        <begin position="2391"/>
        <end position="2470"/>
    </location>
</feature>
<dbReference type="Gene3D" id="3.40.50.720">
    <property type="entry name" value="NAD(P)-binding Rossmann-like Domain"/>
    <property type="match status" value="3"/>
</dbReference>
<dbReference type="InterPro" id="IPR016039">
    <property type="entry name" value="Thiolase-like"/>
</dbReference>
<dbReference type="InterPro" id="IPR036736">
    <property type="entry name" value="ACP-like_sf"/>
</dbReference>
<dbReference type="CDD" id="cd05195">
    <property type="entry name" value="enoyl_red"/>
    <property type="match status" value="1"/>
</dbReference>
<dbReference type="GO" id="GO:0004312">
    <property type="term" value="F:fatty acid synthase activity"/>
    <property type="evidence" value="ECO:0007669"/>
    <property type="project" value="TreeGrafter"/>
</dbReference>
<dbReference type="CDD" id="cd02440">
    <property type="entry name" value="AdoMet_MTases"/>
    <property type="match status" value="1"/>
</dbReference>
<dbReference type="InterPro" id="IPR018201">
    <property type="entry name" value="Ketoacyl_synth_AS"/>
</dbReference>
<dbReference type="InterPro" id="IPR014030">
    <property type="entry name" value="Ketoacyl_synth_N"/>
</dbReference>
<dbReference type="InterPro" id="IPR014043">
    <property type="entry name" value="Acyl_transferase_dom"/>
</dbReference>
<dbReference type="InterPro" id="IPR056501">
    <property type="entry name" value="NAD-bd_HRPKS_sdrA"/>
</dbReference>
<dbReference type="InterPro" id="IPR029063">
    <property type="entry name" value="SAM-dependent_MTases_sf"/>
</dbReference>
<dbReference type="InterPro" id="IPR020806">
    <property type="entry name" value="PKS_PP-bd"/>
</dbReference>
<dbReference type="InterPro" id="IPR036291">
    <property type="entry name" value="NAD(P)-bd_dom_sf"/>
</dbReference>
<dbReference type="SMART" id="SM00823">
    <property type="entry name" value="PKS_PP"/>
    <property type="match status" value="1"/>
</dbReference>
<accession>A0A8K0WLD1</accession>
<proteinExistence type="predicted"/>
<dbReference type="Pfam" id="PF23114">
    <property type="entry name" value="NAD-bd_HRPKS_sdrA"/>
    <property type="match status" value="1"/>
</dbReference>
<dbReference type="GO" id="GO:0006633">
    <property type="term" value="P:fatty acid biosynthetic process"/>
    <property type="evidence" value="ECO:0007669"/>
    <property type="project" value="InterPro"/>
</dbReference>
<dbReference type="InterPro" id="IPR020843">
    <property type="entry name" value="ER"/>
</dbReference>
<dbReference type="GO" id="GO:0016491">
    <property type="term" value="F:oxidoreductase activity"/>
    <property type="evidence" value="ECO:0007669"/>
    <property type="project" value="UniProtKB-KW"/>
</dbReference>
<dbReference type="CDD" id="cd05274">
    <property type="entry name" value="KR_FAS_SDR_x"/>
    <property type="match status" value="1"/>
</dbReference>
<dbReference type="SUPFAM" id="SSF51735">
    <property type="entry name" value="NAD(P)-binding Rossmann-fold domains"/>
    <property type="match status" value="2"/>
</dbReference>
<keyword evidence="3" id="KW-0808">Transferase</keyword>
<dbReference type="Pfam" id="PF14765">
    <property type="entry name" value="PS-DH"/>
    <property type="match status" value="1"/>
</dbReference>
<dbReference type="GO" id="GO:0004315">
    <property type="term" value="F:3-oxoacyl-[acyl-carrier-protein] synthase activity"/>
    <property type="evidence" value="ECO:0007669"/>
    <property type="project" value="InterPro"/>
</dbReference>
<dbReference type="Pfam" id="PF08240">
    <property type="entry name" value="ADH_N"/>
    <property type="match status" value="1"/>
</dbReference>
<evidence type="ECO:0008006" key="15">
    <source>
        <dbReference type="Google" id="ProtNLM"/>
    </source>
</evidence>
<organism evidence="13 14">
    <name type="scientific">Stachybotrys elegans</name>
    <dbReference type="NCBI Taxonomy" id="80388"/>
    <lineage>
        <taxon>Eukaryota</taxon>
        <taxon>Fungi</taxon>
        <taxon>Dikarya</taxon>
        <taxon>Ascomycota</taxon>
        <taxon>Pezizomycotina</taxon>
        <taxon>Sordariomycetes</taxon>
        <taxon>Hypocreomycetidae</taxon>
        <taxon>Hypocreales</taxon>
        <taxon>Stachybotryaceae</taxon>
        <taxon>Stachybotrys</taxon>
    </lineage>
</organism>
<evidence type="ECO:0000256" key="6">
    <source>
        <dbReference type="ARBA" id="ARBA00023268"/>
    </source>
</evidence>
<dbReference type="Gene3D" id="3.40.366.10">
    <property type="entry name" value="Malonyl-Coenzyme A Acyl Carrier Protein, domain 2"/>
    <property type="match status" value="1"/>
</dbReference>
<dbReference type="SMART" id="SM00827">
    <property type="entry name" value="PKS_AT"/>
    <property type="match status" value="1"/>
</dbReference>
<dbReference type="PANTHER" id="PTHR43775">
    <property type="entry name" value="FATTY ACID SYNTHASE"/>
    <property type="match status" value="1"/>
</dbReference>
<dbReference type="Pfam" id="PF02801">
    <property type="entry name" value="Ketoacyl-synt_C"/>
    <property type="match status" value="1"/>
</dbReference>
<dbReference type="Gene3D" id="3.10.129.110">
    <property type="entry name" value="Polyketide synthase dehydratase"/>
    <property type="match status" value="1"/>
</dbReference>